<dbReference type="Proteomes" id="UP000652477">
    <property type="component" value="Unassembled WGS sequence"/>
</dbReference>
<dbReference type="RefSeq" id="WP_186876609.1">
    <property type="nucleotide sequence ID" value="NZ_JACOPF010000003.1"/>
</dbReference>
<organism evidence="2 3">
    <name type="scientific">Mediterraneibacter hominis</name>
    <dbReference type="NCBI Taxonomy" id="2763054"/>
    <lineage>
        <taxon>Bacteria</taxon>
        <taxon>Bacillati</taxon>
        <taxon>Bacillota</taxon>
        <taxon>Clostridia</taxon>
        <taxon>Lachnospirales</taxon>
        <taxon>Lachnospiraceae</taxon>
        <taxon>Mediterraneibacter</taxon>
    </lineage>
</organism>
<name>A0A923LJF2_9FIRM</name>
<gene>
    <name evidence="2" type="ORF">H8S37_13605</name>
</gene>
<feature type="compositionally biased region" description="Acidic residues" evidence="1">
    <location>
        <begin position="21"/>
        <end position="40"/>
    </location>
</feature>
<keyword evidence="3" id="KW-1185">Reference proteome</keyword>
<evidence type="ECO:0000256" key="1">
    <source>
        <dbReference type="SAM" id="MobiDB-lite"/>
    </source>
</evidence>
<dbReference type="AlphaFoldDB" id="A0A923LJF2"/>
<accession>A0A923LJF2</accession>
<sequence>MKDLKNNYPKFNPYSSKNEWEESYEDEDALNPTDAEDIIPDEVPRHDGPGGE</sequence>
<evidence type="ECO:0000313" key="3">
    <source>
        <dbReference type="Proteomes" id="UP000652477"/>
    </source>
</evidence>
<comment type="caution">
    <text evidence="2">The sequence shown here is derived from an EMBL/GenBank/DDBJ whole genome shotgun (WGS) entry which is preliminary data.</text>
</comment>
<feature type="region of interest" description="Disordered" evidence="1">
    <location>
        <begin position="1"/>
        <end position="52"/>
    </location>
</feature>
<protein>
    <submittedName>
        <fullName evidence="2">Uncharacterized protein</fullName>
    </submittedName>
</protein>
<dbReference type="EMBL" id="JACOPF010000003">
    <property type="protein sequence ID" value="MBC5689947.1"/>
    <property type="molecule type" value="Genomic_DNA"/>
</dbReference>
<evidence type="ECO:0000313" key="2">
    <source>
        <dbReference type="EMBL" id="MBC5689947.1"/>
    </source>
</evidence>
<reference evidence="2" key="1">
    <citation type="submission" date="2020-08" db="EMBL/GenBank/DDBJ databases">
        <title>Genome public.</title>
        <authorList>
            <person name="Liu C."/>
            <person name="Sun Q."/>
        </authorList>
    </citation>
    <scope>NUCLEOTIDE SEQUENCE</scope>
    <source>
        <strain evidence="2">NSJ-55</strain>
    </source>
</reference>
<proteinExistence type="predicted"/>
<feature type="compositionally biased region" description="Basic and acidic residues" evidence="1">
    <location>
        <begin position="42"/>
        <end position="52"/>
    </location>
</feature>